<name>A0A5C6FE24_9BACT</name>
<accession>A0A5C6FE24</accession>
<dbReference type="Proteomes" id="UP000318288">
    <property type="component" value="Unassembled WGS sequence"/>
</dbReference>
<sequence length="130" mass="14997">MTIPKAALELQAKLSDQWADRSWDELEETYGTPLSHIEYAILPAEDRTDVTKAYTDVKQYILDEHNVYFLRHVTGAVHLTCSHVDDYVIIDDQNRIAYESHAARSVGVATRLILALRNFLRRWDIGRDPL</sequence>
<protein>
    <submittedName>
        <fullName evidence="1">Uncharacterized protein</fullName>
    </submittedName>
</protein>
<dbReference type="RefSeq" id="WP_146453318.1">
    <property type="nucleotide sequence ID" value="NZ_SJPW01000001.1"/>
</dbReference>
<reference evidence="1 2" key="1">
    <citation type="submission" date="2019-02" db="EMBL/GenBank/DDBJ databases">
        <title>Deep-cultivation of Planctomycetes and their phenomic and genomic characterization uncovers novel biology.</title>
        <authorList>
            <person name="Wiegand S."/>
            <person name="Jogler M."/>
            <person name="Boedeker C."/>
            <person name="Pinto D."/>
            <person name="Vollmers J."/>
            <person name="Rivas-Marin E."/>
            <person name="Kohn T."/>
            <person name="Peeters S.H."/>
            <person name="Heuer A."/>
            <person name="Rast P."/>
            <person name="Oberbeckmann S."/>
            <person name="Bunk B."/>
            <person name="Jeske O."/>
            <person name="Meyerdierks A."/>
            <person name="Storesund J.E."/>
            <person name="Kallscheuer N."/>
            <person name="Luecker S."/>
            <person name="Lage O.M."/>
            <person name="Pohl T."/>
            <person name="Merkel B.J."/>
            <person name="Hornburger P."/>
            <person name="Mueller R.-W."/>
            <person name="Bruemmer F."/>
            <person name="Labrenz M."/>
            <person name="Spormann A.M."/>
            <person name="Op Den Camp H."/>
            <person name="Overmann J."/>
            <person name="Amann R."/>
            <person name="Jetten M.S.M."/>
            <person name="Mascher T."/>
            <person name="Medema M.H."/>
            <person name="Devos D.P."/>
            <person name="Kaster A.-K."/>
            <person name="Ovreas L."/>
            <person name="Rohde M."/>
            <person name="Galperin M.Y."/>
            <person name="Jogler C."/>
        </authorList>
    </citation>
    <scope>NUCLEOTIDE SEQUENCE [LARGE SCALE GENOMIC DNA]</scope>
    <source>
        <strain evidence="1 2">Poly51</strain>
    </source>
</reference>
<keyword evidence="2" id="KW-1185">Reference proteome</keyword>
<comment type="caution">
    <text evidence="1">The sequence shown here is derived from an EMBL/GenBank/DDBJ whole genome shotgun (WGS) entry which is preliminary data.</text>
</comment>
<gene>
    <name evidence="1" type="ORF">Poly51_00030</name>
</gene>
<organism evidence="1 2">
    <name type="scientific">Rubripirellula tenax</name>
    <dbReference type="NCBI Taxonomy" id="2528015"/>
    <lineage>
        <taxon>Bacteria</taxon>
        <taxon>Pseudomonadati</taxon>
        <taxon>Planctomycetota</taxon>
        <taxon>Planctomycetia</taxon>
        <taxon>Pirellulales</taxon>
        <taxon>Pirellulaceae</taxon>
        <taxon>Rubripirellula</taxon>
    </lineage>
</organism>
<evidence type="ECO:0000313" key="1">
    <source>
        <dbReference type="EMBL" id="TWU59731.1"/>
    </source>
</evidence>
<dbReference type="EMBL" id="SJPW01000001">
    <property type="protein sequence ID" value="TWU59731.1"/>
    <property type="molecule type" value="Genomic_DNA"/>
</dbReference>
<dbReference type="AlphaFoldDB" id="A0A5C6FE24"/>
<proteinExistence type="predicted"/>
<evidence type="ECO:0000313" key="2">
    <source>
        <dbReference type="Proteomes" id="UP000318288"/>
    </source>
</evidence>